<dbReference type="InterPro" id="IPR029058">
    <property type="entry name" value="AB_hydrolase_fold"/>
</dbReference>
<feature type="region of interest" description="Disordered" evidence="1">
    <location>
        <begin position="202"/>
        <end position="302"/>
    </location>
</feature>
<proteinExistence type="predicted"/>
<feature type="compositionally biased region" description="Basic and acidic residues" evidence="1">
    <location>
        <begin position="205"/>
        <end position="219"/>
    </location>
</feature>
<evidence type="ECO:0000256" key="1">
    <source>
        <dbReference type="SAM" id="MobiDB-lite"/>
    </source>
</evidence>
<reference evidence="2 3" key="1">
    <citation type="submission" date="2017-03" db="EMBL/GenBank/DDBJ databases">
        <title>Genomes of endolithic fungi from Antarctica.</title>
        <authorList>
            <person name="Coleine C."/>
            <person name="Masonjones S."/>
            <person name="Stajich J.E."/>
        </authorList>
    </citation>
    <scope>NUCLEOTIDE SEQUENCE [LARGE SCALE GENOMIC DNA]</scope>
    <source>
        <strain evidence="2 3">CCFEE 5184</strain>
    </source>
</reference>
<name>A0A4U0WBW7_9PEZI</name>
<gene>
    <name evidence="2" type="ORF">B0A55_10919</name>
</gene>
<dbReference type="OrthoDB" id="10260961at2759"/>
<evidence type="ECO:0000313" key="2">
    <source>
        <dbReference type="EMBL" id="TKA60021.1"/>
    </source>
</evidence>
<organism evidence="2 3">
    <name type="scientific">Friedmanniomyces simplex</name>
    <dbReference type="NCBI Taxonomy" id="329884"/>
    <lineage>
        <taxon>Eukaryota</taxon>
        <taxon>Fungi</taxon>
        <taxon>Dikarya</taxon>
        <taxon>Ascomycota</taxon>
        <taxon>Pezizomycotina</taxon>
        <taxon>Dothideomycetes</taxon>
        <taxon>Dothideomycetidae</taxon>
        <taxon>Mycosphaerellales</taxon>
        <taxon>Teratosphaeriaceae</taxon>
        <taxon>Friedmanniomyces</taxon>
    </lineage>
</organism>
<protein>
    <recommendedName>
        <fullName evidence="4">Xaa-Pro dipeptidyl-peptidase-like domain-containing protein</fullName>
    </recommendedName>
</protein>
<sequence>MAVEPAYSFTIPSVEDDTTLECRVYHPADLGSTLYRGSKDLKGAIFAHPYAPLGGCYDDPVVLNVTEMLVRMGYVVATFNFRGAGDSHGKTSWTGKGETEDYVSVVGFMLYYVQNLRHTRRDQDALSPIMSADEQNGSTMAPSGARPLPVLLGGYSYGSLVLARLPPVLAIQKRFEEASTGTAAAEIILRARTLAAQTLVTVEHAQQHDSRAPRDRGLMPEDGPSSPTKRSKVSPVTLGGEETDSSERRRSRDSRRSADLVRKSVDIPRRIKAHIRHGSVPQKHHAASAVGKSHPTINTDGSGDGASPLLVPPHYLLISPVILPFTTTISPPGSPIPPLSSRNRSTDSSAGGLFLQHPSLAAFGTKDAFTSSRRLRAWAEKQKGLGVGFDWESVQGAGHFWREEGVMQSLRERVSEWVETLR</sequence>
<dbReference type="STRING" id="329884.A0A4U0WBW7"/>
<dbReference type="Gene3D" id="3.40.50.1820">
    <property type="entry name" value="alpha/beta hydrolase"/>
    <property type="match status" value="2"/>
</dbReference>
<dbReference type="EMBL" id="NAJQ01001369">
    <property type="protein sequence ID" value="TKA60021.1"/>
    <property type="molecule type" value="Genomic_DNA"/>
</dbReference>
<evidence type="ECO:0000313" key="3">
    <source>
        <dbReference type="Proteomes" id="UP000309340"/>
    </source>
</evidence>
<comment type="caution">
    <text evidence="2">The sequence shown here is derived from an EMBL/GenBank/DDBJ whole genome shotgun (WGS) entry which is preliminary data.</text>
</comment>
<dbReference type="PANTHER" id="PTHR42103:SF2">
    <property type="entry name" value="AB HYDROLASE-1 DOMAIN-CONTAINING PROTEIN"/>
    <property type="match status" value="1"/>
</dbReference>
<dbReference type="Proteomes" id="UP000309340">
    <property type="component" value="Unassembled WGS sequence"/>
</dbReference>
<dbReference type="PANTHER" id="PTHR42103">
    <property type="entry name" value="ALPHA/BETA-HYDROLASES SUPERFAMILY PROTEIN"/>
    <property type="match status" value="1"/>
</dbReference>
<feature type="compositionally biased region" description="Basic residues" evidence="1">
    <location>
        <begin position="270"/>
        <end position="286"/>
    </location>
</feature>
<dbReference type="AlphaFoldDB" id="A0A4U0WBW7"/>
<feature type="compositionally biased region" description="Basic and acidic residues" evidence="1">
    <location>
        <begin position="245"/>
        <end position="269"/>
    </location>
</feature>
<accession>A0A4U0WBW7</accession>
<dbReference type="SUPFAM" id="SSF53474">
    <property type="entry name" value="alpha/beta-Hydrolases"/>
    <property type="match status" value="1"/>
</dbReference>
<evidence type="ECO:0008006" key="4">
    <source>
        <dbReference type="Google" id="ProtNLM"/>
    </source>
</evidence>
<keyword evidence="3" id="KW-1185">Reference proteome</keyword>